<dbReference type="KEGG" id="emx:FKV68_00560"/>
<dbReference type="AlphaFoldDB" id="A0A859QBH1"/>
<dbReference type="RefSeq" id="WP_180939627.1">
    <property type="nucleotide sequence ID" value="NZ_CP041238.1"/>
</dbReference>
<dbReference type="PROSITE" id="PS50977">
    <property type="entry name" value="HTH_TETR_2"/>
    <property type="match status" value="1"/>
</dbReference>
<proteinExistence type="predicted"/>
<dbReference type="InterPro" id="IPR001647">
    <property type="entry name" value="HTH_TetR"/>
</dbReference>
<evidence type="ECO:0000313" key="2">
    <source>
        <dbReference type="EMBL" id="QLL60033.1"/>
    </source>
</evidence>
<dbReference type="InterPro" id="IPR039536">
    <property type="entry name" value="TetR_C_Proteobacteria"/>
</dbReference>
<dbReference type="PRINTS" id="PR00455">
    <property type="entry name" value="HTHTETR"/>
</dbReference>
<dbReference type="Pfam" id="PF14246">
    <property type="entry name" value="TetR_C_7"/>
    <property type="match status" value="1"/>
</dbReference>
<protein>
    <submittedName>
        <fullName evidence="2">TetR/AcrR family transcriptional regulator</fullName>
    </submittedName>
</protein>
<dbReference type="InterPro" id="IPR036271">
    <property type="entry name" value="Tet_transcr_reg_TetR-rel_C_sf"/>
</dbReference>
<dbReference type="SUPFAM" id="SSF46689">
    <property type="entry name" value="Homeodomain-like"/>
    <property type="match status" value="1"/>
</dbReference>
<dbReference type="EMBL" id="CP041238">
    <property type="protein sequence ID" value="QLL60033.1"/>
    <property type="molecule type" value="Genomic_DNA"/>
</dbReference>
<evidence type="ECO:0000256" key="1">
    <source>
        <dbReference type="ARBA" id="ARBA00023125"/>
    </source>
</evidence>
<accession>A0A859QBH1</accession>
<gene>
    <name evidence="2" type="ORF">FKV68_00560</name>
</gene>
<keyword evidence="1" id="KW-0238">DNA-binding</keyword>
<evidence type="ECO:0000313" key="3">
    <source>
        <dbReference type="Proteomes" id="UP000510721"/>
    </source>
</evidence>
<keyword evidence="3" id="KW-1185">Reference proteome</keyword>
<dbReference type="Pfam" id="PF00440">
    <property type="entry name" value="TetR_N"/>
    <property type="match status" value="1"/>
</dbReference>
<dbReference type="Proteomes" id="UP000510721">
    <property type="component" value="Chromosome"/>
</dbReference>
<organism evidence="2 3">
    <name type="scientific">Sinorhizobium mexicanum</name>
    <dbReference type="NCBI Taxonomy" id="375549"/>
    <lineage>
        <taxon>Bacteria</taxon>
        <taxon>Pseudomonadati</taxon>
        <taxon>Pseudomonadota</taxon>
        <taxon>Alphaproteobacteria</taxon>
        <taxon>Hyphomicrobiales</taxon>
        <taxon>Rhizobiaceae</taxon>
        <taxon>Sinorhizobium/Ensifer group</taxon>
        <taxon>Sinorhizobium</taxon>
    </lineage>
</organism>
<reference evidence="2 3" key="1">
    <citation type="submission" date="2019-06" db="EMBL/GenBank/DDBJ databases">
        <title>Complete genome sequence of Ensifer mexicanus ITTG R7 isolated from nodules of Acacia angustissima (Mill.) Kuntze.</title>
        <authorList>
            <person name="Rincon-Rosales R."/>
            <person name="Rogel M.A."/>
            <person name="Guerrero G."/>
            <person name="Rincon-Molina C.I."/>
            <person name="Lopez-Lopez A."/>
            <person name="Martinez-Romero E."/>
        </authorList>
    </citation>
    <scope>NUCLEOTIDE SEQUENCE [LARGE SCALE GENOMIC DNA]</scope>
    <source>
        <strain evidence="2 3">ITTG R7</strain>
    </source>
</reference>
<name>A0A859QBH1_9HYPH</name>
<dbReference type="Gene3D" id="1.10.10.60">
    <property type="entry name" value="Homeodomain-like"/>
    <property type="match status" value="1"/>
</dbReference>
<dbReference type="Gene3D" id="1.10.357.10">
    <property type="entry name" value="Tetracycline Repressor, domain 2"/>
    <property type="match status" value="1"/>
</dbReference>
<dbReference type="GO" id="GO:0000976">
    <property type="term" value="F:transcription cis-regulatory region binding"/>
    <property type="evidence" value="ECO:0007669"/>
    <property type="project" value="TreeGrafter"/>
</dbReference>
<dbReference type="SUPFAM" id="SSF48498">
    <property type="entry name" value="Tetracyclin repressor-like, C-terminal domain"/>
    <property type="match status" value="1"/>
</dbReference>
<dbReference type="InterPro" id="IPR009057">
    <property type="entry name" value="Homeodomain-like_sf"/>
</dbReference>
<dbReference type="PANTHER" id="PTHR30055:SF146">
    <property type="entry name" value="HTH-TYPE TRANSCRIPTIONAL DUAL REGULATOR CECR"/>
    <property type="match status" value="1"/>
</dbReference>
<dbReference type="PANTHER" id="PTHR30055">
    <property type="entry name" value="HTH-TYPE TRANSCRIPTIONAL REGULATOR RUTR"/>
    <property type="match status" value="1"/>
</dbReference>
<dbReference type="InterPro" id="IPR050109">
    <property type="entry name" value="HTH-type_TetR-like_transc_reg"/>
</dbReference>
<dbReference type="GO" id="GO:0003700">
    <property type="term" value="F:DNA-binding transcription factor activity"/>
    <property type="evidence" value="ECO:0007669"/>
    <property type="project" value="TreeGrafter"/>
</dbReference>
<sequence>MSKIQQTAHERRQRRGGAELRTAILEAASEIFLEEGYQGASIEAVIGKVGGSKRAIYSHFGGKKELFLALVAEASSKVIGGTSPENVEGKDIRDTLRTFGLQVTRVLMAPTTLGLYRAVIAEGARQPDVAQEFFENGPGRVSESLAQVLERFQARGAISIKDSARAAERFVGMLRDDLYLRVVLGLRAPLDETEMVESVEQAVAIFMHGIAARDS</sequence>